<gene>
    <name evidence="2" type="ORF">A3H68_00970</name>
</gene>
<evidence type="ECO:0000259" key="1">
    <source>
        <dbReference type="Pfam" id="PF03819"/>
    </source>
</evidence>
<evidence type="ECO:0000313" key="2">
    <source>
        <dbReference type="EMBL" id="OHA42515.1"/>
    </source>
</evidence>
<name>A0A1G2P2E0_9BACT</name>
<evidence type="ECO:0000313" key="3">
    <source>
        <dbReference type="Proteomes" id="UP000176429"/>
    </source>
</evidence>
<reference evidence="2 3" key="1">
    <citation type="journal article" date="2016" name="Nat. Commun.">
        <title>Thousands of microbial genomes shed light on interconnected biogeochemical processes in an aquifer system.</title>
        <authorList>
            <person name="Anantharaman K."/>
            <person name="Brown C.T."/>
            <person name="Hug L.A."/>
            <person name="Sharon I."/>
            <person name="Castelle C.J."/>
            <person name="Probst A.J."/>
            <person name="Thomas B.C."/>
            <person name="Singh A."/>
            <person name="Wilkins M.J."/>
            <person name="Karaoz U."/>
            <person name="Brodie E.L."/>
            <person name="Williams K.H."/>
            <person name="Hubbard S.S."/>
            <person name="Banfield J.F."/>
        </authorList>
    </citation>
    <scope>NUCLEOTIDE SEQUENCE [LARGE SCALE GENOMIC DNA]</scope>
</reference>
<dbReference type="InterPro" id="IPR011379">
    <property type="entry name" value="MazG-related_GP37"/>
</dbReference>
<dbReference type="AlphaFoldDB" id="A0A1G2P2E0"/>
<dbReference type="EMBL" id="MHSH01000004">
    <property type="protein sequence ID" value="OHA42515.1"/>
    <property type="molecule type" value="Genomic_DNA"/>
</dbReference>
<dbReference type="Proteomes" id="UP000176429">
    <property type="component" value="Unassembled WGS sequence"/>
</dbReference>
<organism evidence="2 3">
    <name type="scientific">Candidatus Taylorbacteria bacterium RIFCSPLOWO2_02_FULL_46_40</name>
    <dbReference type="NCBI Taxonomy" id="1802329"/>
    <lineage>
        <taxon>Bacteria</taxon>
        <taxon>Candidatus Tayloriibacteriota</taxon>
    </lineage>
</organism>
<dbReference type="Gene3D" id="1.10.287.1080">
    <property type="entry name" value="MazG-like"/>
    <property type="match status" value="1"/>
</dbReference>
<dbReference type="InterPro" id="IPR004518">
    <property type="entry name" value="MazG-like_dom"/>
</dbReference>
<dbReference type="CDD" id="cd11541">
    <property type="entry name" value="NTP-PPase_u4"/>
    <property type="match status" value="1"/>
</dbReference>
<feature type="domain" description="NTP pyrophosphohydrolase MazG-like" evidence="1">
    <location>
        <begin position="29"/>
        <end position="97"/>
    </location>
</feature>
<proteinExistence type="predicted"/>
<comment type="caution">
    <text evidence="2">The sequence shown here is derived from an EMBL/GenBank/DDBJ whole genome shotgun (WGS) entry which is preliminary data.</text>
</comment>
<accession>A0A1G2P2E0</accession>
<dbReference type="SUPFAM" id="SSF101386">
    <property type="entry name" value="all-alpha NTP pyrophosphatases"/>
    <property type="match status" value="1"/>
</dbReference>
<dbReference type="Pfam" id="PF03819">
    <property type="entry name" value="MazG"/>
    <property type="match status" value="1"/>
</dbReference>
<sequence>MNLKEYQKLCRTTAKKYEDKEKELANYGLGVVGEAGDIAGCVKKTLFHKNDQVSGIRENIGDVMWYLAMICNYFEWNLEDVLGENIQKLKARYPKGFTEKDAGRKGTRVDWNET</sequence>
<dbReference type="PIRSF" id="PIRSF006639">
    <property type="entry name" value="UCP006639_pph"/>
    <property type="match status" value="1"/>
</dbReference>
<protein>
    <recommendedName>
        <fullName evidence="1">NTP pyrophosphohydrolase MazG-like domain-containing protein</fullName>
    </recommendedName>
</protein>